<dbReference type="InterPro" id="IPR018490">
    <property type="entry name" value="cNMP-bd_dom_sf"/>
</dbReference>
<dbReference type="RefSeq" id="WP_157730140.1">
    <property type="nucleotide sequence ID" value="NZ_LT899436.1"/>
</dbReference>
<dbReference type="KEGG" id="tje:TJEJU_1484"/>
<dbReference type="AlphaFoldDB" id="A0A238U854"/>
<dbReference type="InterPro" id="IPR014710">
    <property type="entry name" value="RmlC-like_jellyroll"/>
</dbReference>
<evidence type="ECO:0000313" key="1">
    <source>
        <dbReference type="EMBL" id="SNR15215.1"/>
    </source>
</evidence>
<proteinExistence type="predicted"/>
<evidence type="ECO:0000313" key="2">
    <source>
        <dbReference type="Proteomes" id="UP000215214"/>
    </source>
</evidence>
<dbReference type="Gene3D" id="2.60.120.10">
    <property type="entry name" value="Jelly Rolls"/>
    <property type="match status" value="1"/>
</dbReference>
<accession>A0A238U854</accession>
<sequence length="196" mass="23259">MKDTFVHDFCKIYMNDISQESIDKFNNLLSFKEFSTNEVIKVDPLKNQKFYIIVDGIIANYSQDEKANKEYIRAILFEKHVFINLTGLDFVEHISTDYYKCLTKVKFLVGDLNDFFNLAQNSVELFNFIIKLNHVSIYYLQNRLDRLSLLDATNRYKILKKRIPNIENLIPQYQIASYLNITPVQLSRIRKKMYSI</sequence>
<gene>
    <name evidence="1" type="ORF">TJEJU_1484</name>
</gene>
<keyword evidence="2" id="KW-1185">Reference proteome</keyword>
<dbReference type="Proteomes" id="UP000215214">
    <property type="component" value="Chromosome TJEJU"/>
</dbReference>
<dbReference type="EMBL" id="LT899436">
    <property type="protein sequence ID" value="SNR15215.1"/>
    <property type="molecule type" value="Genomic_DNA"/>
</dbReference>
<organism evidence="1 2">
    <name type="scientific">Tenacibaculum jejuense</name>
    <dbReference type="NCBI Taxonomy" id="584609"/>
    <lineage>
        <taxon>Bacteria</taxon>
        <taxon>Pseudomonadati</taxon>
        <taxon>Bacteroidota</taxon>
        <taxon>Flavobacteriia</taxon>
        <taxon>Flavobacteriales</taxon>
        <taxon>Flavobacteriaceae</taxon>
        <taxon>Tenacibaculum</taxon>
    </lineage>
</organism>
<dbReference type="SUPFAM" id="SSF51206">
    <property type="entry name" value="cAMP-binding domain-like"/>
    <property type="match status" value="1"/>
</dbReference>
<protein>
    <submittedName>
        <fullName evidence="1">Probable cAMP-binding protein</fullName>
    </submittedName>
</protein>
<name>A0A238U854_9FLAO</name>
<dbReference type="OrthoDB" id="663011at2"/>
<reference evidence="1 2" key="1">
    <citation type="submission" date="2017-07" db="EMBL/GenBank/DDBJ databases">
        <authorList>
            <person name="Sun Z.S."/>
            <person name="Albrecht U."/>
            <person name="Echele G."/>
            <person name="Lee C.C."/>
        </authorList>
    </citation>
    <scope>NUCLEOTIDE SEQUENCE [LARGE SCALE GENOMIC DNA]</scope>
    <source>
        <strain evidence="2">type strain: KCTC 22618</strain>
    </source>
</reference>